<proteinExistence type="predicted"/>
<accession>A0A2D1U342</accession>
<dbReference type="PROSITE" id="PS51257">
    <property type="entry name" value="PROKAR_LIPOPROTEIN"/>
    <property type="match status" value="1"/>
</dbReference>
<dbReference type="KEGG" id="pgs:CPT03_06005"/>
<protein>
    <recommendedName>
        <fullName evidence="3">Lipoprotein</fullName>
    </recommendedName>
</protein>
<dbReference type="EMBL" id="CP024091">
    <property type="protein sequence ID" value="ATP56042.1"/>
    <property type="molecule type" value="Genomic_DNA"/>
</dbReference>
<sequence length="166" mass="18209">MKKFLFICAVLFIASLGCKKNNIGGGGLCACSPITEPEINLVIKNSTGSDLLSDKIAGAYSKDDIKVFQKTADGKETPVKFSIRPPFSYGDEKFNFNSLLIGLNFLANASGSKILLKLGDSKVYELSFVLNEGRYDINKLLIDSKEAEKDQGDVAKYARIYYVTDL</sequence>
<dbReference type="OrthoDB" id="757813at2"/>
<name>A0A2D1U342_9SPHI</name>
<evidence type="ECO:0000313" key="1">
    <source>
        <dbReference type="EMBL" id="ATP56042.1"/>
    </source>
</evidence>
<keyword evidence="2" id="KW-1185">Reference proteome</keyword>
<gene>
    <name evidence="1" type="ORF">CPT03_06005</name>
</gene>
<reference evidence="1 2" key="1">
    <citation type="submission" date="2017-10" db="EMBL/GenBank/DDBJ databases">
        <title>Whole genome of Pedobacter ginsengisoli T01R-27 isolated from tomato rhizosphere.</title>
        <authorList>
            <person name="Weon H.-Y."/>
            <person name="Lee S.A."/>
            <person name="Sang M.K."/>
            <person name="Song J."/>
        </authorList>
    </citation>
    <scope>NUCLEOTIDE SEQUENCE [LARGE SCALE GENOMIC DNA]</scope>
    <source>
        <strain evidence="1 2">T01R-27</strain>
    </source>
</reference>
<dbReference type="AlphaFoldDB" id="A0A2D1U342"/>
<dbReference type="RefSeq" id="WP_099437984.1">
    <property type="nucleotide sequence ID" value="NZ_CP024091.1"/>
</dbReference>
<dbReference type="Proteomes" id="UP000223749">
    <property type="component" value="Chromosome"/>
</dbReference>
<evidence type="ECO:0000313" key="2">
    <source>
        <dbReference type="Proteomes" id="UP000223749"/>
    </source>
</evidence>
<organism evidence="1 2">
    <name type="scientific">Pedobacter ginsengisoli</name>
    <dbReference type="NCBI Taxonomy" id="363852"/>
    <lineage>
        <taxon>Bacteria</taxon>
        <taxon>Pseudomonadati</taxon>
        <taxon>Bacteroidota</taxon>
        <taxon>Sphingobacteriia</taxon>
        <taxon>Sphingobacteriales</taxon>
        <taxon>Sphingobacteriaceae</taxon>
        <taxon>Pedobacter</taxon>
    </lineage>
</organism>
<evidence type="ECO:0008006" key="3">
    <source>
        <dbReference type="Google" id="ProtNLM"/>
    </source>
</evidence>